<keyword evidence="1" id="KW-0472">Membrane</keyword>
<protein>
    <recommendedName>
        <fullName evidence="4">Transmembrane protein</fullName>
    </recommendedName>
</protein>
<accession>M7MFH7</accession>
<evidence type="ECO:0000256" key="1">
    <source>
        <dbReference type="SAM" id="Phobius"/>
    </source>
</evidence>
<evidence type="ECO:0000313" key="2">
    <source>
        <dbReference type="EMBL" id="EMQ94992.1"/>
    </source>
</evidence>
<dbReference type="AlphaFoldDB" id="M7MFH7"/>
<dbReference type="RefSeq" id="WP_007649492.1">
    <property type="nucleotide sequence ID" value="NZ_ANLA01000012.1"/>
</dbReference>
<feature type="transmembrane region" description="Helical" evidence="1">
    <location>
        <begin position="186"/>
        <end position="206"/>
    </location>
</feature>
<proteinExistence type="predicted"/>
<reference evidence="2 3" key="1">
    <citation type="submission" date="2012-12" db="EMBL/GenBank/DDBJ databases">
        <title>Genome assembly of Formosa sp. AK20.</title>
        <authorList>
            <person name="Kumar R."/>
            <person name="Khatri I."/>
            <person name="Vaidya B."/>
            <person name="Subramanian S."/>
            <person name="Pinnaka A."/>
        </authorList>
    </citation>
    <scope>NUCLEOTIDE SEQUENCE [LARGE SCALE GENOMIC DNA]</scope>
    <source>
        <strain evidence="2 3">AK20</strain>
    </source>
</reference>
<name>M7MFH7_9FLAO</name>
<dbReference type="PATRIC" id="fig|1137281.3.peg.1611"/>
<keyword evidence="3" id="KW-1185">Reference proteome</keyword>
<gene>
    <name evidence="2" type="ORF">D778_00177</name>
</gene>
<feature type="transmembrane region" description="Helical" evidence="1">
    <location>
        <begin position="160"/>
        <end position="180"/>
    </location>
</feature>
<comment type="caution">
    <text evidence="2">The sequence shown here is derived from an EMBL/GenBank/DDBJ whole genome shotgun (WGS) entry which is preliminary data.</text>
</comment>
<dbReference type="GeneID" id="98642722"/>
<feature type="transmembrane region" description="Helical" evidence="1">
    <location>
        <begin position="12"/>
        <end position="28"/>
    </location>
</feature>
<organism evidence="2 3">
    <name type="scientific">Xanthomarina gelatinilytica</name>
    <dbReference type="NCBI Taxonomy" id="1137281"/>
    <lineage>
        <taxon>Bacteria</taxon>
        <taxon>Pseudomonadati</taxon>
        <taxon>Bacteroidota</taxon>
        <taxon>Flavobacteriia</taxon>
        <taxon>Flavobacteriales</taxon>
        <taxon>Flavobacteriaceae</taxon>
        <taxon>Xanthomarina</taxon>
    </lineage>
</organism>
<dbReference type="EMBL" id="ANLA01000012">
    <property type="protein sequence ID" value="EMQ94992.1"/>
    <property type="molecule type" value="Genomic_DNA"/>
</dbReference>
<keyword evidence="1" id="KW-0812">Transmembrane</keyword>
<dbReference type="Proteomes" id="UP000012024">
    <property type="component" value="Unassembled WGS sequence"/>
</dbReference>
<keyword evidence="1" id="KW-1133">Transmembrane helix</keyword>
<evidence type="ECO:0000313" key="3">
    <source>
        <dbReference type="Proteomes" id="UP000012024"/>
    </source>
</evidence>
<sequence length="232" mass="27393">MIPSKIELRDIINYLVPSTILIFVLMLLSQNFGLEPFKDFKISKAFEVGVILATLYIIGFLLRFSFGWFLRYKNEGIKNRFINFISLIFIGKPNKNDKRIIPENSNLEINTKWKDKLEIYSGIEQFYLKENYVSQYASDSNLYSLERANLSFSLAHRMTTVFFCSTIISFVSIILCLFQLGKANIYELVAMFFLMLILTRISYRLFQKFFDTWCIKNIRMFTAITELKEIRK</sequence>
<evidence type="ECO:0008006" key="4">
    <source>
        <dbReference type="Google" id="ProtNLM"/>
    </source>
</evidence>
<feature type="transmembrane region" description="Helical" evidence="1">
    <location>
        <begin position="48"/>
        <end position="70"/>
    </location>
</feature>